<keyword evidence="4" id="KW-1185">Reference proteome</keyword>
<accession>A0A1Y2IYV5</accession>
<name>A0A1Y2IYV5_TRAC3</name>
<sequence>MRFFISTIAAVALPLMVLGQDLKINTLTSATECQPVQFSWQGGSPPYYLELVPGGQPMAPAIKQFPAQNGNVMTWTVDLAAGTSFSSSLRDSSGTQAFSDIQTVQAGPDNSCMNTSGSTTMPMTTATTASDTSAASINSATTTSLPAVAQKAASTTSSAASSVSSSGTGVHALSSGASVTSAVPTSSNAASLHTSAGAIGVAGLLGLVGAALLG</sequence>
<reference evidence="3 4" key="1">
    <citation type="journal article" date="2015" name="Biotechnol. Biofuels">
        <title>Enhanced degradation of softwood versus hardwood by the white-rot fungus Pycnoporus coccineus.</title>
        <authorList>
            <person name="Couturier M."/>
            <person name="Navarro D."/>
            <person name="Chevret D."/>
            <person name="Henrissat B."/>
            <person name="Piumi F."/>
            <person name="Ruiz-Duenas F.J."/>
            <person name="Martinez A.T."/>
            <person name="Grigoriev I.V."/>
            <person name="Riley R."/>
            <person name="Lipzen A."/>
            <person name="Berrin J.G."/>
            <person name="Master E.R."/>
            <person name="Rosso M.N."/>
        </authorList>
    </citation>
    <scope>NUCLEOTIDE SEQUENCE [LARGE SCALE GENOMIC DNA]</scope>
    <source>
        <strain evidence="3 4">BRFM310</strain>
    </source>
</reference>
<evidence type="ECO:0000256" key="2">
    <source>
        <dbReference type="SAM" id="SignalP"/>
    </source>
</evidence>
<gene>
    <name evidence="3" type="ORF">PYCCODRAFT_1431320</name>
</gene>
<feature type="signal peptide" evidence="2">
    <location>
        <begin position="1"/>
        <end position="19"/>
    </location>
</feature>
<feature type="compositionally biased region" description="Low complexity" evidence="1">
    <location>
        <begin position="115"/>
        <end position="127"/>
    </location>
</feature>
<feature type="chain" id="PRO_5013277070" evidence="2">
    <location>
        <begin position="20"/>
        <end position="214"/>
    </location>
</feature>
<evidence type="ECO:0000313" key="4">
    <source>
        <dbReference type="Proteomes" id="UP000193067"/>
    </source>
</evidence>
<dbReference type="Proteomes" id="UP000193067">
    <property type="component" value="Unassembled WGS sequence"/>
</dbReference>
<dbReference type="AlphaFoldDB" id="A0A1Y2IYV5"/>
<keyword evidence="2" id="KW-0732">Signal</keyword>
<dbReference type="EMBL" id="KZ084090">
    <property type="protein sequence ID" value="OSD06310.1"/>
    <property type="molecule type" value="Genomic_DNA"/>
</dbReference>
<feature type="region of interest" description="Disordered" evidence="1">
    <location>
        <begin position="108"/>
        <end position="127"/>
    </location>
</feature>
<dbReference type="OrthoDB" id="3362246at2759"/>
<evidence type="ECO:0000256" key="1">
    <source>
        <dbReference type="SAM" id="MobiDB-lite"/>
    </source>
</evidence>
<protein>
    <submittedName>
        <fullName evidence="3">Uncharacterized protein</fullName>
    </submittedName>
</protein>
<dbReference type="PANTHER" id="PTHR37487">
    <property type="entry name" value="CHROMOSOME 1, WHOLE GENOME SHOTGUN SEQUENCE"/>
    <property type="match status" value="1"/>
</dbReference>
<proteinExistence type="predicted"/>
<organism evidence="3 4">
    <name type="scientific">Trametes coccinea (strain BRFM310)</name>
    <name type="common">Pycnoporus coccineus</name>
    <dbReference type="NCBI Taxonomy" id="1353009"/>
    <lineage>
        <taxon>Eukaryota</taxon>
        <taxon>Fungi</taxon>
        <taxon>Dikarya</taxon>
        <taxon>Basidiomycota</taxon>
        <taxon>Agaricomycotina</taxon>
        <taxon>Agaricomycetes</taxon>
        <taxon>Polyporales</taxon>
        <taxon>Polyporaceae</taxon>
        <taxon>Trametes</taxon>
    </lineage>
</organism>
<dbReference type="STRING" id="1353009.A0A1Y2IYV5"/>
<dbReference type="PANTHER" id="PTHR37487:SF2">
    <property type="entry name" value="EXPRESSED PROTEIN"/>
    <property type="match status" value="1"/>
</dbReference>
<evidence type="ECO:0000313" key="3">
    <source>
        <dbReference type="EMBL" id="OSD06310.1"/>
    </source>
</evidence>